<name>A0A812GQ16_9DINO</name>
<evidence type="ECO:0000313" key="1">
    <source>
        <dbReference type="EMBL" id="CAE6924153.1"/>
    </source>
</evidence>
<evidence type="ECO:0000313" key="2">
    <source>
        <dbReference type="Proteomes" id="UP000604046"/>
    </source>
</evidence>
<accession>A0A812GQ16</accession>
<gene>
    <name evidence="1" type="ORF">SNAT2548_LOCUS577</name>
</gene>
<dbReference type="Proteomes" id="UP000604046">
    <property type="component" value="Unassembled WGS sequence"/>
</dbReference>
<comment type="caution">
    <text evidence="1">The sequence shown here is derived from an EMBL/GenBank/DDBJ whole genome shotgun (WGS) entry which is preliminary data.</text>
</comment>
<sequence length="71" mass="7902">MPEGTVHEHNQANPQETLRENDLILKINGEDADIRILETAEDGTELEVTVLRMPRSVAPPPYAFGMKPACM</sequence>
<proteinExistence type="predicted"/>
<dbReference type="EMBL" id="CAJNDS010000028">
    <property type="protein sequence ID" value="CAE6924153.1"/>
    <property type="molecule type" value="Genomic_DNA"/>
</dbReference>
<protein>
    <recommendedName>
        <fullName evidence="3">PDZ domain-containing protein</fullName>
    </recommendedName>
</protein>
<reference evidence="1" key="1">
    <citation type="submission" date="2021-02" db="EMBL/GenBank/DDBJ databases">
        <authorList>
            <person name="Dougan E. K."/>
            <person name="Rhodes N."/>
            <person name="Thang M."/>
            <person name="Chan C."/>
        </authorList>
    </citation>
    <scope>NUCLEOTIDE SEQUENCE</scope>
</reference>
<keyword evidence="2" id="KW-1185">Reference proteome</keyword>
<evidence type="ECO:0008006" key="3">
    <source>
        <dbReference type="Google" id="ProtNLM"/>
    </source>
</evidence>
<dbReference type="AlphaFoldDB" id="A0A812GQ16"/>
<dbReference type="OrthoDB" id="446878at2759"/>
<organism evidence="1 2">
    <name type="scientific">Symbiodinium natans</name>
    <dbReference type="NCBI Taxonomy" id="878477"/>
    <lineage>
        <taxon>Eukaryota</taxon>
        <taxon>Sar</taxon>
        <taxon>Alveolata</taxon>
        <taxon>Dinophyceae</taxon>
        <taxon>Suessiales</taxon>
        <taxon>Symbiodiniaceae</taxon>
        <taxon>Symbiodinium</taxon>
    </lineage>
</organism>